<evidence type="ECO:0000256" key="3">
    <source>
        <dbReference type="ARBA" id="ARBA00023002"/>
    </source>
</evidence>
<gene>
    <name evidence="8" type="ORF">CTI12_AA012790</name>
</gene>
<comment type="cofactor">
    <cofactor evidence="5">
        <name>heme</name>
        <dbReference type="ChEBI" id="CHEBI:30413"/>
    </cofactor>
</comment>
<keyword evidence="4 5" id="KW-0408">Iron</keyword>
<dbReference type="EMBL" id="PKPP01000590">
    <property type="protein sequence ID" value="PWA90903.1"/>
    <property type="molecule type" value="Genomic_DNA"/>
</dbReference>
<keyword evidence="7" id="KW-0472">Membrane</keyword>
<evidence type="ECO:0000313" key="9">
    <source>
        <dbReference type="Proteomes" id="UP000245207"/>
    </source>
</evidence>
<proteinExistence type="inferred from homology"/>
<dbReference type="OrthoDB" id="2789670at2759"/>
<reference evidence="8 9" key="1">
    <citation type="journal article" date="2018" name="Mol. Plant">
        <title>The genome of Artemisia annua provides insight into the evolution of Asteraceae family and artemisinin biosynthesis.</title>
        <authorList>
            <person name="Shen Q."/>
            <person name="Zhang L."/>
            <person name="Liao Z."/>
            <person name="Wang S."/>
            <person name="Yan T."/>
            <person name="Shi P."/>
            <person name="Liu M."/>
            <person name="Fu X."/>
            <person name="Pan Q."/>
            <person name="Wang Y."/>
            <person name="Lv Z."/>
            <person name="Lu X."/>
            <person name="Zhang F."/>
            <person name="Jiang W."/>
            <person name="Ma Y."/>
            <person name="Chen M."/>
            <person name="Hao X."/>
            <person name="Li L."/>
            <person name="Tang Y."/>
            <person name="Lv G."/>
            <person name="Zhou Y."/>
            <person name="Sun X."/>
            <person name="Brodelius P.E."/>
            <person name="Rose J.K.C."/>
            <person name="Tang K."/>
        </authorList>
    </citation>
    <scope>NUCLEOTIDE SEQUENCE [LARGE SCALE GENOMIC DNA]</scope>
    <source>
        <strain evidence="9">cv. Huhao1</strain>
        <tissue evidence="8">Leaf</tissue>
    </source>
</reference>
<dbReference type="AlphaFoldDB" id="A0A2U1PZ00"/>
<dbReference type="GO" id="GO:0005506">
    <property type="term" value="F:iron ion binding"/>
    <property type="evidence" value="ECO:0007669"/>
    <property type="project" value="InterPro"/>
</dbReference>
<accession>A0A2U1PZ00</accession>
<dbReference type="GO" id="GO:0020037">
    <property type="term" value="F:heme binding"/>
    <property type="evidence" value="ECO:0007669"/>
    <property type="project" value="InterPro"/>
</dbReference>
<dbReference type="PRINTS" id="PR00463">
    <property type="entry name" value="EP450I"/>
</dbReference>
<feature type="binding site" description="axial binding residue" evidence="5">
    <location>
        <position position="444"/>
    </location>
    <ligand>
        <name>heme</name>
        <dbReference type="ChEBI" id="CHEBI:30413"/>
    </ligand>
    <ligandPart>
        <name>Fe</name>
        <dbReference type="ChEBI" id="CHEBI:18248"/>
    </ligandPart>
</feature>
<keyword evidence="9" id="KW-1185">Reference proteome</keyword>
<evidence type="ECO:0000313" key="8">
    <source>
        <dbReference type="EMBL" id="PWA90903.1"/>
    </source>
</evidence>
<keyword evidence="2 5" id="KW-0479">Metal-binding</keyword>
<dbReference type="CDD" id="cd11073">
    <property type="entry name" value="CYP76-like"/>
    <property type="match status" value="1"/>
</dbReference>
<keyword evidence="7" id="KW-1133">Transmembrane helix</keyword>
<comment type="similarity">
    <text evidence="1 6">Belongs to the cytochrome P450 family.</text>
</comment>
<dbReference type="PANTHER" id="PTHR47950:SF48">
    <property type="entry name" value="CYTOCHROME P450 FAMILY PROTEIN, EXPRESSED"/>
    <property type="match status" value="1"/>
</dbReference>
<dbReference type="STRING" id="35608.A0A2U1PZ00"/>
<dbReference type="PANTHER" id="PTHR47950">
    <property type="entry name" value="CYTOCHROME P450, FAMILY 76, SUBFAMILY C, POLYPEPTIDE 5-RELATED"/>
    <property type="match status" value="1"/>
</dbReference>
<dbReference type="InterPro" id="IPR017972">
    <property type="entry name" value="Cyt_P450_CS"/>
</dbReference>
<evidence type="ECO:0000256" key="6">
    <source>
        <dbReference type="RuleBase" id="RU000461"/>
    </source>
</evidence>
<keyword evidence="7" id="KW-0812">Transmembrane</keyword>
<dbReference type="Proteomes" id="UP000245207">
    <property type="component" value="Unassembled WGS sequence"/>
</dbReference>
<name>A0A2U1PZ00_ARTAN</name>
<dbReference type="Pfam" id="PF00067">
    <property type="entry name" value="p450"/>
    <property type="match status" value="1"/>
</dbReference>
<dbReference type="PROSITE" id="PS00086">
    <property type="entry name" value="CYTOCHROME_P450"/>
    <property type="match status" value="1"/>
</dbReference>
<keyword evidence="5 6" id="KW-0349">Heme</keyword>
<sequence>MDYSPFYLLFSFLVTLIYGFTIFNHRKSRLPPGPYPLPIIGNLLKLSNKPHRSFAILSKRYGPLMSLKLGSLTTIVVSSPEMVKEFFQTRDQTFSSRSVPMSIHAMDHSKNSLVFLPAGDQWRRLRRITKEHLFSVQCLDRSERLRREKVHELLDHVTHCCANKKAVNVGEVAFTTILNILSNLLFSMDLSRYDTTSSQEFRDVVTNTTEVAGKPNLVDFFPPLKPFDPQGLLREATVNGNKLYAMFDKIICQRLQKKGSSSSLDSVPVAENDLLNALLDIHLRDDSQLSKKDINHLFTDLFVAGTDTTSTTLEWVMAELIHNPKKMETARLELAKFVQNENRNIEEHDISRLPYLQAIIKETLRLHPPVPFFIPHESLHDVEVQGFIVPKKAQILCNLWAIGQDPNVWSDAEMFMPERFLDVKIDYRGQDFEFTPFGIGRRMCPGLNIAHRMLHIVLGSLILKFDWKLEGGLRVEDLDMSEKFGITLPRNEPLMAVPVQL</sequence>
<comment type="caution">
    <text evidence="8">The sequence shown here is derived from an EMBL/GenBank/DDBJ whole genome shotgun (WGS) entry which is preliminary data.</text>
</comment>
<evidence type="ECO:0000256" key="7">
    <source>
        <dbReference type="SAM" id="Phobius"/>
    </source>
</evidence>
<evidence type="ECO:0000256" key="1">
    <source>
        <dbReference type="ARBA" id="ARBA00010617"/>
    </source>
</evidence>
<evidence type="ECO:0000256" key="2">
    <source>
        <dbReference type="ARBA" id="ARBA00022723"/>
    </source>
</evidence>
<dbReference type="Gene3D" id="1.10.630.10">
    <property type="entry name" value="Cytochrome P450"/>
    <property type="match status" value="1"/>
</dbReference>
<keyword evidence="6" id="KW-0503">Monooxygenase</keyword>
<dbReference type="PRINTS" id="PR00385">
    <property type="entry name" value="P450"/>
</dbReference>
<dbReference type="InterPro" id="IPR002401">
    <property type="entry name" value="Cyt_P450_E_grp-I"/>
</dbReference>
<dbReference type="InterPro" id="IPR036396">
    <property type="entry name" value="Cyt_P450_sf"/>
</dbReference>
<dbReference type="InterPro" id="IPR001128">
    <property type="entry name" value="Cyt_P450"/>
</dbReference>
<evidence type="ECO:0000256" key="5">
    <source>
        <dbReference type="PIRSR" id="PIRSR602401-1"/>
    </source>
</evidence>
<dbReference type="GO" id="GO:0004497">
    <property type="term" value="F:monooxygenase activity"/>
    <property type="evidence" value="ECO:0007669"/>
    <property type="project" value="UniProtKB-KW"/>
</dbReference>
<feature type="transmembrane region" description="Helical" evidence="7">
    <location>
        <begin position="6"/>
        <end position="23"/>
    </location>
</feature>
<keyword evidence="3 6" id="KW-0560">Oxidoreductase</keyword>
<dbReference type="SUPFAM" id="SSF48264">
    <property type="entry name" value="Cytochrome P450"/>
    <property type="match status" value="1"/>
</dbReference>
<dbReference type="FunFam" id="1.10.630.10:FF:000007">
    <property type="entry name" value="Cytochrome P450 76C4"/>
    <property type="match status" value="1"/>
</dbReference>
<organism evidence="8 9">
    <name type="scientific">Artemisia annua</name>
    <name type="common">Sweet wormwood</name>
    <dbReference type="NCBI Taxonomy" id="35608"/>
    <lineage>
        <taxon>Eukaryota</taxon>
        <taxon>Viridiplantae</taxon>
        <taxon>Streptophyta</taxon>
        <taxon>Embryophyta</taxon>
        <taxon>Tracheophyta</taxon>
        <taxon>Spermatophyta</taxon>
        <taxon>Magnoliopsida</taxon>
        <taxon>eudicotyledons</taxon>
        <taxon>Gunneridae</taxon>
        <taxon>Pentapetalae</taxon>
        <taxon>asterids</taxon>
        <taxon>campanulids</taxon>
        <taxon>Asterales</taxon>
        <taxon>Asteraceae</taxon>
        <taxon>Asteroideae</taxon>
        <taxon>Anthemideae</taxon>
        <taxon>Artemisiinae</taxon>
        <taxon>Artemisia</taxon>
    </lineage>
</organism>
<evidence type="ECO:0000256" key="4">
    <source>
        <dbReference type="ARBA" id="ARBA00023004"/>
    </source>
</evidence>
<dbReference type="GO" id="GO:0016705">
    <property type="term" value="F:oxidoreductase activity, acting on paired donors, with incorporation or reduction of molecular oxygen"/>
    <property type="evidence" value="ECO:0007669"/>
    <property type="project" value="InterPro"/>
</dbReference>
<protein>
    <submittedName>
        <fullName evidence="8">Cytochrome P450</fullName>
    </submittedName>
</protein>